<dbReference type="Proteomes" id="UP001222325">
    <property type="component" value="Unassembled WGS sequence"/>
</dbReference>
<reference evidence="1" key="1">
    <citation type="submission" date="2023-03" db="EMBL/GenBank/DDBJ databases">
        <title>Massive genome expansion in bonnet fungi (Mycena s.s.) driven by repeated elements and novel gene families across ecological guilds.</title>
        <authorList>
            <consortium name="Lawrence Berkeley National Laboratory"/>
            <person name="Harder C.B."/>
            <person name="Miyauchi S."/>
            <person name="Viragh M."/>
            <person name="Kuo A."/>
            <person name="Thoen E."/>
            <person name="Andreopoulos B."/>
            <person name="Lu D."/>
            <person name="Skrede I."/>
            <person name="Drula E."/>
            <person name="Henrissat B."/>
            <person name="Morin E."/>
            <person name="Kohler A."/>
            <person name="Barry K."/>
            <person name="LaButti K."/>
            <person name="Morin E."/>
            <person name="Salamov A."/>
            <person name="Lipzen A."/>
            <person name="Mereny Z."/>
            <person name="Hegedus B."/>
            <person name="Baldrian P."/>
            <person name="Stursova M."/>
            <person name="Weitz H."/>
            <person name="Taylor A."/>
            <person name="Grigoriev I.V."/>
            <person name="Nagy L.G."/>
            <person name="Martin F."/>
            <person name="Kauserud H."/>
        </authorList>
    </citation>
    <scope>NUCLEOTIDE SEQUENCE</scope>
    <source>
        <strain evidence="1">CBHHK173m</strain>
    </source>
</reference>
<proteinExistence type="predicted"/>
<evidence type="ECO:0000313" key="1">
    <source>
        <dbReference type="EMBL" id="KAJ7104098.1"/>
    </source>
</evidence>
<organism evidence="1 2">
    <name type="scientific">Mycena belliarum</name>
    <dbReference type="NCBI Taxonomy" id="1033014"/>
    <lineage>
        <taxon>Eukaryota</taxon>
        <taxon>Fungi</taxon>
        <taxon>Dikarya</taxon>
        <taxon>Basidiomycota</taxon>
        <taxon>Agaricomycotina</taxon>
        <taxon>Agaricomycetes</taxon>
        <taxon>Agaricomycetidae</taxon>
        <taxon>Agaricales</taxon>
        <taxon>Marasmiineae</taxon>
        <taxon>Mycenaceae</taxon>
        <taxon>Mycena</taxon>
    </lineage>
</organism>
<dbReference type="EMBL" id="JARJCN010000001">
    <property type="protein sequence ID" value="KAJ7104098.1"/>
    <property type="molecule type" value="Genomic_DNA"/>
</dbReference>
<sequence length="183" mass="19309">MGLPIQQLALDVQNTTTHLQLASASLNSLAAAPPPALGGTPQWALDMQHEQKWEFYVMKVLLHNSTVSQHEHAEWSLARVLNSSSANDNEPLTPLCTPFPRLPVPVIPPPPGPGAAANPPPAFAPGPIIVPAAHVLFPLNKGALRSLTGANLTTLLGAYNCPGLNLQVAAQRTAFARHIGVTL</sequence>
<keyword evidence="2" id="KW-1185">Reference proteome</keyword>
<gene>
    <name evidence="1" type="ORF">B0H15DRAFT_794943</name>
</gene>
<comment type="caution">
    <text evidence="1">The sequence shown here is derived from an EMBL/GenBank/DDBJ whole genome shotgun (WGS) entry which is preliminary data.</text>
</comment>
<evidence type="ECO:0000313" key="2">
    <source>
        <dbReference type="Proteomes" id="UP001222325"/>
    </source>
</evidence>
<dbReference type="AlphaFoldDB" id="A0AAD6XWI5"/>
<name>A0AAD6XWI5_9AGAR</name>
<accession>A0AAD6XWI5</accession>
<protein>
    <submittedName>
        <fullName evidence="1">Uncharacterized protein</fullName>
    </submittedName>
</protein>